<keyword evidence="4 10" id="KW-0067">ATP-binding</keyword>
<gene>
    <name evidence="10" type="ORF">ANHYDRO_00141</name>
</gene>
<dbReference type="PROSITE" id="PS00211">
    <property type="entry name" value="ABC_TRANSPORTER_1"/>
    <property type="match status" value="1"/>
</dbReference>
<dbReference type="FunFam" id="3.40.50.300:FF:001707">
    <property type="entry name" value="ABC transporter ATP-binding protein/permease"/>
    <property type="match status" value="1"/>
</dbReference>
<dbReference type="Pfam" id="PF00005">
    <property type="entry name" value="ABC_tran"/>
    <property type="match status" value="1"/>
</dbReference>
<keyword evidence="5 7" id="KW-1133">Transmembrane helix</keyword>
<keyword evidence="3" id="KW-0547">Nucleotide-binding</keyword>
<feature type="domain" description="ABC transmembrane type-1" evidence="9">
    <location>
        <begin position="47"/>
        <end position="331"/>
    </location>
</feature>
<dbReference type="Pfam" id="PF00664">
    <property type="entry name" value="ABC_membrane"/>
    <property type="match status" value="1"/>
</dbReference>
<evidence type="ECO:0000256" key="2">
    <source>
        <dbReference type="ARBA" id="ARBA00022692"/>
    </source>
</evidence>
<name>B6W6G1_9FIRM</name>
<dbReference type="InterPro" id="IPR036640">
    <property type="entry name" value="ABC1_TM_sf"/>
</dbReference>
<dbReference type="InterPro" id="IPR017871">
    <property type="entry name" value="ABC_transporter-like_CS"/>
</dbReference>
<dbReference type="SUPFAM" id="SSF52540">
    <property type="entry name" value="P-loop containing nucleoside triphosphate hydrolases"/>
    <property type="match status" value="1"/>
</dbReference>
<dbReference type="GO" id="GO:0016887">
    <property type="term" value="F:ATP hydrolysis activity"/>
    <property type="evidence" value="ECO:0007669"/>
    <property type="project" value="InterPro"/>
</dbReference>
<dbReference type="STRING" id="561177.ANHYDRO_00141"/>
<dbReference type="PROSITE" id="PS50893">
    <property type="entry name" value="ABC_TRANSPORTER_2"/>
    <property type="match status" value="1"/>
</dbReference>
<proteinExistence type="predicted"/>
<dbReference type="Proteomes" id="UP000005451">
    <property type="component" value="Unassembled WGS sequence"/>
</dbReference>
<protein>
    <submittedName>
        <fullName evidence="10">ABC transporter, ATP-binding protein</fullName>
    </submittedName>
</protein>
<dbReference type="PANTHER" id="PTHR24221:SF397">
    <property type="entry name" value="ABC TRANSPORTER, ATP-BINDING TRANSMEMBRANE PROTEIN"/>
    <property type="match status" value="1"/>
</dbReference>
<dbReference type="FunFam" id="1.20.1560.10:FF:000104">
    <property type="entry name" value="ABC transporter ATP-binding protein/permease"/>
    <property type="match status" value="1"/>
</dbReference>
<reference evidence="10 11" key="2">
    <citation type="submission" date="2008-10" db="EMBL/GenBank/DDBJ databases">
        <title>Draft genome sequence of Anaerococcus hydrogenalis (DSM 7454).</title>
        <authorList>
            <person name="Sudarsanam P."/>
            <person name="Ley R."/>
            <person name="Guruge J."/>
            <person name="Turnbaugh P.J."/>
            <person name="Mahowald M."/>
            <person name="Liep D."/>
            <person name="Gordon J."/>
        </authorList>
    </citation>
    <scope>NUCLEOTIDE SEQUENCE [LARGE SCALE GENOMIC DNA]</scope>
    <source>
        <strain evidence="10 11">DSM 7454</strain>
    </source>
</reference>
<dbReference type="SUPFAM" id="SSF90123">
    <property type="entry name" value="ABC transporter transmembrane region"/>
    <property type="match status" value="1"/>
</dbReference>
<dbReference type="AlphaFoldDB" id="B6W6G1"/>
<dbReference type="InterPro" id="IPR027417">
    <property type="entry name" value="P-loop_NTPase"/>
</dbReference>
<evidence type="ECO:0000256" key="3">
    <source>
        <dbReference type="ARBA" id="ARBA00022741"/>
    </source>
</evidence>
<comment type="caution">
    <text evidence="10">The sequence shown here is derived from an EMBL/GenBank/DDBJ whole genome shotgun (WGS) entry which is preliminary data.</text>
</comment>
<feature type="transmembrane region" description="Helical" evidence="7">
    <location>
        <begin position="173"/>
        <end position="201"/>
    </location>
</feature>
<dbReference type="PROSITE" id="PS50929">
    <property type="entry name" value="ABC_TM1F"/>
    <property type="match status" value="1"/>
</dbReference>
<evidence type="ECO:0000259" key="8">
    <source>
        <dbReference type="PROSITE" id="PS50893"/>
    </source>
</evidence>
<sequence>MYNKNTMIVIINKLNLYLKGISKKGDVIMKIYKKLFAYVQDKKYLGFLAIVFSAISAVLTVYGYYLIYKFLDKLIINSNLSGAENIALKSVITLTSGAIFYFVSGTFSHILGFRLETNLRKRGIDGLEKASFRFFDLNPSGQIRKIIDDNAAQTHQVVAHMIPDSSQAIITPILVLVLGFIVSIRVGITLLALTIIGGLILGAMMGEQEFMIIYQEALSKLSAETVEYVRGMQVVKIFRANVESFKSFYKAIKDYSKYAYNYSLSCKKPYVLYQWLFFGLIAILIIPIVYFITSLGSAKVILLELIMILFLSGVLFVSFMRMMWYSMYISQGNYAVDTLEALYEDMQKDKLVHGNVNNFKNYNIEFDNVSFAYNDKAVIENLSFKLEEGKSYALVGSSGSGKSTVAKLISGFYNVNEGRIKIGGIPISEYSDEALIKAISFVFQDSKLFKKSIYDNVALANKEASRDEVMRALKLAGCDLILEKFPERENTVIGSKGVYLSGGEKQRIAIARSILKDSKIIIMDEASASIDPDNEFELQKAFKNLMKDKTVIMIAHRLSTIKDLDEIIVMDGGKIIERGSDKKLMSKDTSYKRLQEMFNSANEWRVSNEGVL</sequence>
<feature type="domain" description="ABC transporter" evidence="8">
    <location>
        <begin position="364"/>
        <end position="597"/>
    </location>
</feature>
<evidence type="ECO:0000256" key="7">
    <source>
        <dbReference type="SAM" id="Phobius"/>
    </source>
</evidence>
<evidence type="ECO:0000313" key="10">
    <source>
        <dbReference type="EMBL" id="EEB36904.1"/>
    </source>
</evidence>
<feature type="transmembrane region" description="Helical" evidence="7">
    <location>
        <begin position="87"/>
        <end position="112"/>
    </location>
</feature>
<keyword evidence="2 7" id="KW-0812">Transmembrane</keyword>
<dbReference type="EMBL" id="ABXA01000003">
    <property type="protein sequence ID" value="EEB36904.1"/>
    <property type="molecule type" value="Genomic_DNA"/>
</dbReference>
<evidence type="ECO:0000259" key="9">
    <source>
        <dbReference type="PROSITE" id="PS50929"/>
    </source>
</evidence>
<organism evidence="10 11">
    <name type="scientific">Anaerococcus hydrogenalis DSM 7454</name>
    <dbReference type="NCBI Taxonomy" id="561177"/>
    <lineage>
        <taxon>Bacteria</taxon>
        <taxon>Bacillati</taxon>
        <taxon>Bacillota</taxon>
        <taxon>Tissierellia</taxon>
        <taxon>Tissierellales</taxon>
        <taxon>Peptoniphilaceae</taxon>
        <taxon>Anaerococcus</taxon>
    </lineage>
</organism>
<evidence type="ECO:0000256" key="5">
    <source>
        <dbReference type="ARBA" id="ARBA00022989"/>
    </source>
</evidence>
<dbReference type="GO" id="GO:0140359">
    <property type="term" value="F:ABC-type transporter activity"/>
    <property type="evidence" value="ECO:0007669"/>
    <property type="project" value="InterPro"/>
</dbReference>
<reference evidence="10 11" key="1">
    <citation type="submission" date="2008-09" db="EMBL/GenBank/DDBJ databases">
        <authorList>
            <person name="Fulton L."/>
            <person name="Clifton S."/>
            <person name="Fulton B."/>
            <person name="Xu J."/>
            <person name="Minx P."/>
            <person name="Pepin K.H."/>
            <person name="Johnson M."/>
            <person name="Thiruvilangam P."/>
            <person name="Bhonagiri V."/>
            <person name="Nash W.E."/>
            <person name="Mardis E.R."/>
            <person name="Wilson R.K."/>
        </authorList>
    </citation>
    <scope>NUCLEOTIDE SEQUENCE [LARGE SCALE GENOMIC DNA]</scope>
    <source>
        <strain evidence="10 11">DSM 7454</strain>
    </source>
</reference>
<dbReference type="GO" id="GO:0034040">
    <property type="term" value="F:ATPase-coupled lipid transmembrane transporter activity"/>
    <property type="evidence" value="ECO:0007669"/>
    <property type="project" value="TreeGrafter"/>
</dbReference>
<accession>B6W6G1</accession>
<keyword evidence="6 7" id="KW-0472">Membrane</keyword>
<dbReference type="InterPro" id="IPR011527">
    <property type="entry name" value="ABC1_TM_dom"/>
</dbReference>
<evidence type="ECO:0000256" key="1">
    <source>
        <dbReference type="ARBA" id="ARBA00004651"/>
    </source>
</evidence>
<dbReference type="GO" id="GO:0005524">
    <property type="term" value="F:ATP binding"/>
    <property type="evidence" value="ECO:0007669"/>
    <property type="project" value="UniProtKB-KW"/>
</dbReference>
<feature type="transmembrane region" description="Helical" evidence="7">
    <location>
        <begin position="44"/>
        <end position="67"/>
    </location>
</feature>
<dbReference type="eggNOG" id="COG1132">
    <property type="taxonomic scope" value="Bacteria"/>
</dbReference>
<dbReference type="PANTHER" id="PTHR24221">
    <property type="entry name" value="ATP-BINDING CASSETTE SUB-FAMILY B"/>
    <property type="match status" value="1"/>
</dbReference>
<dbReference type="GO" id="GO:0005886">
    <property type="term" value="C:plasma membrane"/>
    <property type="evidence" value="ECO:0007669"/>
    <property type="project" value="UniProtKB-SubCell"/>
</dbReference>
<dbReference type="Gene3D" id="3.40.50.300">
    <property type="entry name" value="P-loop containing nucleotide triphosphate hydrolases"/>
    <property type="match status" value="1"/>
</dbReference>
<dbReference type="SMART" id="SM00382">
    <property type="entry name" value="AAA"/>
    <property type="match status" value="1"/>
</dbReference>
<evidence type="ECO:0000256" key="6">
    <source>
        <dbReference type="ARBA" id="ARBA00023136"/>
    </source>
</evidence>
<dbReference type="InterPro" id="IPR039421">
    <property type="entry name" value="Type_1_exporter"/>
</dbReference>
<evidence type="ECO:0000256" key="4">
    <source>
        <dbReference type="ARBA" id="ARBA00022840"/>
    </source>
</evidence>
<dbReference type="InterPro" id="IPR003593">
    <property type="entry name" value="AAA+_ATPase"/>
</dbReference>
<feature type="transmembrane region" description="Helical" evidence="7">
    <location>
        <begin position="272"/>
        <end position="293"/>
    </location>
</feature>
<dbReference type="InterPro" id="IPR003439">
    <property type="entry name" value="ABC_transporter-like_ATP-bd"/>
</dbReference>
<dbReference type="Gene3D" id="1.20.1560.10">
    <property type="entry name" value="ABC transporter type 1, transmembrane domain"/>
    <property type="match status" value="1"/>
</dbReference>
<evidence type="ECO:0000313" key="11">
    <source>
        <dbReference type="Proteomes" id="UP000005451"/>
    </source>
</evidence>
<feature type="transmembrane region" description="Helical" evidence="7">
    <location>
        <begin position="300"/>
        <end position="324"/>
    </location>
</feature>
<comment type="subcellular location">
    <subcellularLocation>
        <location evidence="1">Cell membrane</location>
        <topology evidence="1">Multi-pass membrane protein</topology>
    </subcellularLocation>
</comment>